<evidence type="ECO:0000313" key="4">
    <source>
        <dbReference type="Proteomes" id="UP000008827"/>
    </source>
</evidence>
<gene>
    <name evidence="3" type="primary">LOC100500236</name>
    <name evidence="2" type="ORF">GLYMA_06G265100</name>
</gene>
<reference evidence="2 3" key="2">
    <citation type="journal article" date="2010" name="Nature">
        <title>Genome sequence of the palaeopolyploid soybean.</title>
        <authorList>
            <person name="Schmutz J."/>
            <person name="Cannon S.B."/>
            <person name="Schlueter J."/>
            <person name="Ma J."/>
            <person name="Mitros T."/>
            <person name="Nelson W."/>
            <person name="Hyten D.L."/>
            <person name="Song Q."/>
            <person name="Thelen J.J."/>
            <person name="Cheng J."/>
            <person name="Xu D."/>
            <person name="Hellsten U."/>
            <person name="May G.D."/>
            <person name="Yu Y."/>
            <person name="Sakurai T."/>
            <person name="Umezawa T."/>
            <person name="Bhattacharyya M.K."/>
            <person name="Sandhu D."/>
            <person name="Valliyodan B."/>
            <person name="Lindquist E."/>
            <person name="Peto M."/>
            <person name="Grant D."/>
            <person name="Shu S."/>
            <person name="Goodstein D."/>
            <person name="Barry K."/>
            <person name="Futrell-Griggs M."/>
            <person name="Abernathy B."/>
            <person name="Du J."/>
            <person name="Tian Z."/>
            <person name="Zhu L."/>
            <person name="Gill N."/>
            <person name="Joshi T."/>
            <person name="Libault M."/>
            <person name="Sethuraman A."/>
            <person name="Zhang X.-C."/>
            <person name="Shinozaki K."/>
            <person name="Nguyen H.T."/>
            <person name="Wing R.A."/>
            <person name="Cregan P."/>
            <person name="Specht J."/>
            <person name="Grimwood J."/>
            <person name="Rokhsar D."/>
            <person name="Stacey G."/>
            <person name="Shoemaker R.C."/>
            <person name="Jackson S.A."/>
        </authorList>
    </citation>
    <scope>NUCLEOTIDE SEQUENCE [LARGE SCALE GENOMIC DNA]</scope>
    <source>
        <strain evidence="3">cv. Williams 82</strain>
        <tissue evidence="2">Callus</tissue>
    </source>
</reference>
<organism evidence="1">
    <name type="scientific">Glycine max</name>
    <name type="common">Soybean</name>
    <name type="synonym">Glycine hispida</name>
    <dbReference type="NCBI Taxonomy" id="3847"/>
    <lineage>
        <taxon>Eukaryota</taxon>
        <taxon>Viridiplantae</taxon>
        <taxon>Streptophyta</taxon>
        <taxon>Embryophyta</taxon>
        <taxon>Tracheophyta</taxon>
        <taxon>Spermatophyta</taxon>
        <taxon>Magnoliopsida</taxon>
        <taxon>eudicotyledons</taxon>
        <taxon>Gunneridae</taxon>
        <taxon>Pentapetalae</taxon>
        <taxon>rosids</taxon>
        <taxon>fabids</taxon>
        <taxon>Fabales</taxon>
        <taxon>Fabaceae</taxon>
        <taxon>Papilionoideae</taxon>
        <taxon>50 kb inversion clade</taxon>
        <taxon>NPAAA clade</taxon>
        <taxon>indigoferoid/millettioid clade</taxon>
        <taxon>Phaseoleae</taxon>
        <taxon>Glycine</taxon>
        <taxon>Glycine subgen. Soja</taxon>
    </lineage>
</organism>
<dbReference type="EMBL" id="CM000839">
    <property type="protein sequence ID" value="KRH55594.1"/>
    <property type="molecule type" value="Genomic_DNA"/>
</dbReference>
<dbReference type="KEGG" id="gmx:100500236"/>
<reference evidence="1" key="1">
    <citation type="submission" date="2009-08" db="EMBL/GenBank/DDBJ databases">
        <authorList>
            <person name="Cheung F."/>
            <person name="Xiao Y."/>
            <person name="Chan A."/>
            <person name="Moskal W."/>
            <person name="Town C.D."/>
        </authorList>
    </citation>
    <scope>NUCLEOTIDE SEQUENCE</scope>
</reference>
<dbReference type="EnsemblPlants" id="KRH55594">
    <property type="protein sequence ID" value="KRH55594"/>
    <property type="gene ID" value="GLYMA_06G265100"/>
</dbReference>
<sequence length="97" mass="11532">MRRRLTSIFGMQHVSKFLAKRSINVAKSRLQVAMRSRFSLPILMNYWERLGLSDFSTMHDAQKGLQCVAEPWYQYLRDNAFSVGDEICFYFRPYKKV</sequence>
<protein>
    <submittedName>
        <fullName evidence="1 3">Uncharacterized protein</fullName>
    </submittedName>
</protein>
<dbReference type="RefSeq" id="NP_001403174.1">
    <property type="nucleotide sequence ID" value="NM_001416245.1"/>
</dbReference>
<reference evidence="2" key="4">
    <citation type="submission" date="2018-07" db="EMBL/GenBank/DDBJ databases">
        <title>WGS assembly of Glycine max.</title>
        <authorList>
            <person name="Schmutz J."/>
            <person name="Cannon S."/>
            <person name="Schlueter J."/>
            <person name="Ma J."/>
            <person name="Mitros T."/>
            <person name="Nelson W."/>
            <person name="Hyten D."/>
            <person name="Song Q."/>
            <person name="Thelen J."/>
            <person name="Cheng J."/>
            <person name="Xu D."/>
            <person name="Hellsten U."/>
            <person name="May G."/>
            <person name="Yu Y."/>
            <person name="Sakurai T."/>
            <person name="Umezawa T."/>
            <person name="Bhattacharyya M."/>
            <person name="Sandhu D."/>
            <person name="Valliyodan B."/>
            <person name="Lindquist E."/>
            <person name="Peto M."/>
            <person name="Grant D."/>
            <person name="Shu S."/>
            <person name="Goodstein D."/>
            <person name="Barry K."/>
            <person name="Futrell-Griggs M."/>
            <person name="Abernathy B."/>
            <person name="Du J."/>
            <person name="Tian Z."/>
            <person name="Zhu L."/>
            <person name="Gill N."/>
            <person name="Joshi T."/>
            <person name="Libault M."/>
            <person name="Sethuraman A."/>
            <person name="Zhang X."/>
            <person name="Shinozaki K."/>
            <person name="Nguyen H."/>
            <person name="Wing R."/>
            <person name="Cregan P."/>
            <person name="Specht J."/>
            <person name="Grimwood J."/>
            <person name="Rokhsar D."/>
            <person name="Stacey G."/>
            <person name="Shoemaker R."/>
            <person name="Jackson S."/>
        </authorList>
    </citation>
    <scope>NUCLEOTIDE SEQUENCE</scope>
    <source>
        <tissue evidence="2">Callus</tissue>
    </source>
</reference>
<dbReference type="Proteomes" id="UP000008827">
    <property type="component" value="Chromosome 6"/>
</dbReference>
<dbReference type="PaxDb" id="3847-GLYMA06G41392.1"/>
<proteinExistence type="evidence at transcript level"/>
<name>C6T135_SOYBN</name>
<evidence type="ECO:0000313" key="3">
    <source>
        <dbReference type="EnsemblPlants" id="KRH55594"/>
    </source>
</evidence>
<dbReference type="EMBL" id="BT091141">
    <property type="protein sequence ID" value="ACU15241.1"/>
    <property type="molecule type" value="mRNA"/>
</dbReference>
<dbReference type="Gramene" id="KRH55594">
    <property type="protein sequence ID" value="KRH55594"/>
    <property type="gene ID" value="GLYMA_06G265100"/>
</dbReference>
<accession>C6T135</accession>
<reference evidence="3" key="3">
    <citation type="submission" date="2018-02" db="UniProtKB">
        <authorList>
            <consortium name="EnsemblPlants"/>
        </authorList>
    </citation>
    <scope>IDENTIFICATION</scope>
    <source>
        <strain evidence="3">Williams 82</strain>
    </source>
</reference>
<dbReference type="HOGENOM" id="CLU_2350863_0_0_1"/>
<dbReference type="AlphaFoldDB" id="C6T135"/>
<evidence type="ECO:0000313" key="1">
    <source>
        <dbReference type="EMBL" id="ACU15241.1"/>
    </source>
</evidence>
<evidence type="ECO:0000313" key="2">
    <source>
        <dbReference type="EMBL" id="KRH55594.1"/>
    </source>
</evidence>
<dbReference type="GeneID" id="100500236"/>
<dbReference type="RefSeq" id="NP_001403173.1">
    <property type="nucleotide sequence ID" value="NM_001416244.1"/>
</dbReference>
<keyword evidence="4" id="KW-1185">Reference proteome</keyword>